<dbReference type="Proteomes" id="UP000193380">
    <property type="component" value="Unassembled WGS sequence"/>
</dbReference>
<name>A0A060ZA16_ONCMY</name>
<dbReference type="GO" id="GO:0000209">
    <property type="term" value="P:protein polyubiquitination"/>
    <property type="evidence" value="ECO:0007669"/>
    <property type="project" value="TreeGrafter"/>
</dbReference>
<dbReference type="STRING" id="8022.A0A060ZA16"/>
<feature type="non-terminal residue" evidence="1">
    <location>
        <position position="1"/>
    </location>
</feature>
<dbReference type="GO" id="GO:0005634">
    <property type="term" value="C:nucleus"/>
    <property type="evidence" value="ECO:0007669"/>
    <property type="project" value="TreeGrafter"/>
</dbReference>
<gene>
    <name evidence="1" type="ORF">GSONMT00044538001</name>
</gene>
<dbReference type="PANTHER" id="PTHR13931">
    <property type="entry name" value="UBIQUITINATION FACTOR E4"/>
    <property type="match status" value="1"/>
</dbReference>
<organism evidence="1 2">
    <name type="scientific">Oncorhynchus mykiss</name>
    <name type="common">Rainbow trout</name>
    <name type="synonym">Salmo gairdneri</name>
    <dbReference type="NCBI Taxonomy" id="8022"/>
    <lineage>
        <taxon>Eukaryota</taxon>
        <taxon>Metazoa</taxon>
        <taxon>Chordata</taxon>
        <taxon>Craniata</taxon>
        <taxon>Vertebrata</taxon>
        <taxon>Euteleostomi</taxon>
        <taxon>Actinopterygii</taxon>
        <taxon>Neopterygii</taxon>
        <taxon>Teleostei</taxon>
        <taxon>Protacanthopterygii</taxon>
        <taxon>Salmoniformes</taxon>
        <taxon>Salmonidae</taxon>
        <taxon>Salmoninae</taxon>
        <taxon>Oncorhynchus</taxon>
    </lineage>
</organism>
<dbReference type="GO" id="GO:0034450">
    <property type="term" value="F:ubiquitin-ubiquitin ligase activity"/>
    <property type="evidence" value="ECO:0007669"/>
    <property type="project" value="InterPro"/>
</dbReference>
<proteinExistence type="predicted"/>
<dbReference type="GO" id="GO:0000151">
    <property type="term" value="C:ubiquitin ligase complex"/>
    <property type="evidence" value="ECO:0007669"/>
    <property type="project" value="InterPro"/>
</dbReference>
<sequence>LTSNFPWVCLSQESAETSDVSEEQALQLICKILRVSWKEQDRDVIFLPSLAAEFHQSSPKDVYSDFKDLIGQILMEVLMMSSMSHIHNPFASLTATSQPIAAAKSPDRHLTLVQLSSQGGSPMATCASSFGASSLSRQVCPNDPTTSPQSWVNTVGLCPKWHSIRYRAPLLLTSSHRAIELLTHPG</sequence>
<dbReference type="EMBL" id="FR959822">
    <property type="protein sequence ID" value="CDR00692.1"/>
    <property type="molecule type" value="Genomic_DNA"/>
</dbReference>
<dbReference type="AlphaFoldDB" id="A0A060ZA16"/>
<evidence type="ECO:0000313" key="1">
    <source>
        <dbReference type="EMBL" id="CDR00692.1"/>
    </source>
</evidence>
<dbReference type="InterPro" id="IPR045132">
    <property type="entry name" value="UBE4"/>
</dbReference>
<reference evidence="1" key="1">
    <citation type="journal article" date="2014" name="Nat. Commun.">
        <title>The rainbow trout genome provides novel insights into evolution after whole-genome duplication in vertebrates.</title>
        <authorList>
            <person name="Berthelot C."/>
            <person name="Brunet F."/>
            <person name="Chalopin D."/>
            <person name="Juanchich A."/>
            <person name="Bernard M."/>
            <person name="Noel B."/>
            <person name="Bento P."/>
            <person name="Da Silva C."/>
            <person name="Labadie K."/>
            <person name="Alberti A."/>
            <person name="Aury J.M."/>
            <person name="Louis A."/>
            <person name="Dehais P."/>
            <person name="Bardou P."/>
            <person name="Montfort J."/>
            <person name="Klopp C."/>
            <person name="Cabau C."/>
            <person name="Gaspin C."/>
            <person name="Thorgaard G.H."/>
            <person name="Boussaha M."/>
            <person name="Quillet E."/>
            <person name="Guyomard R."/>
            <person name="Galiana D."/>
            <person name="Bobe J."/>
            <person name="Volff J.N."/>
            <person name="Genet C."/>
            <person name="Wincker P."/>
            <person name="Jaillon O."/>
            <person name="Roest Crollius H."/>
            <person name="Guiguen Y."/>
        </authorList>
    </citation>
    <scope>NUCLEOTIDE SEQUENCE [LARGE SCALE GENOMIC DNA]</scope>
</reference>
<evidence type="ECO:0000313" key="2">
    <source>
        <dbReference type="Proteomes" id="UP000193380"/>
    </source>
</evidence>
<protein>
    <submittedName>
        <fullName evidence="1">Uncharacterized protein</fullName>
    </submittedName>
</protein>
<reference evidence="1" key="2">
    <citation type="submission" date="2014-03" db="EMBL/GenBank/DDBJ databases">
        <authorList>
            <person name="Genoscope - CEA"/>
        </authorList>
    </citation>
    <scope>NUCLEOTIDE SEQUENCE</scope>
</reference>
<dbReference type="PaxDb" id="8022-A0A060ZA16"/>
<dbReference type="GO" id="GO:0005737">
    <property type="term" value="C:cytoplasm"/>
    <property type="evidence" value="ECO:0007669"/>
    <property type="project" value="TreeGrafter"/>
</dbReference>
<dbReference type="GO" id="GO:0036503">
    <property type="term" value="P:ERAD pathway"/>
    <property type="evidence" value="ECO:0007669"/>
    <property type="project" value="InterPro"/>
</dbReference>
<accession>A0A060ZA16</accession>
<dbReference type="PANTHER" id="PTHR13931:SF2">
    <property type="entry name" value="UBIQUITIN CONJUGATION FACTOR E4 B"/>
    <property type="match status" value="1"/>
</dbReference>